<accession>H6QB95</accession>
<name>H6QB95_PYROT</name>
<proteinExistence type="predicted"/>
<dbReference type="STRING" id="698757.Pogu_2065"/>
<evidence type="ECO:0000313" key="2">
    <source>
        <dbReference type="Proteomes" id="UP000009062"/>
    </source>
</evidence>
<dbReference type="Proteomes" id="UP000009062">
    <property type="component" value="Chromosome"/>
</dbReference>
<reference evidence="1 2" key="1">
    <citation type="journal article" date="2012" name="Stand. Genomic Sci.">
        <title>Complete genome sequence of Pyrobaculum oguniense.</title>
        <authorList>
            <person name="Bernick D.L."/>
            <person name="Karplus K."/>
            <person name="Lui L.M."/>
            <person name="Coker J.K."/>
            <person name="Murphy J.N."/>
            <person name="Chan P.P."/>
            <person name="Cozen A.E."/>
            <person name="Lowe T.M."/>
        </authorList>
    </citation>
    <scope>NUCLEOTIDE SEQUENCE [LARGE SCALE GENOMIC DNA]</scope>
    <source>
        <strain evidence="1 2">TE7</strain>
    </source>
</reference>
<sequence length="232" mass="24747">MQRLCWLSGVQPLPPAATFSSQQLGVLLLPRGLDDLCCGHVSTASVAVLRRPKRIRRRVLWQSPMCYAWRSSAQLRCWTALRWGMLDLGAGPRRGALFLDGPIWGPFLALRTAVSAESYSAWVSAVVLGGFRWLRRGGGRGFSWAAGAVHACLRRGGLGVGWLAEALAVFAGGGGAWGCCEDALIRSWALGRSGAFVGGSGVVLGLVPEAVVFFVRGLLRSPWRGLRAAGCG</sequence>
<organism evidence="1 2">
    <name type="scientific">Pyrobaculum oguniense (strain DSM 13380 / JCM 10595 / TE7)</name>
    <dbReference type="NCBI Taxonomy" id="698757"/>
    <lineage>
        <taxon>Archaea</taxon>
        <taxon>Thermoproteota</taxon>
        <taxon>Thermoprotei</taxon>
        <taxon>Thermoproteales</taxon>
        <taxon>Thermoproteaceae</taxon>
        <taxon>Pyrobaculum</taxon>
    </lineage>
</organism>
<evidence type="ECO:0000313" key="1">
    <source>
        <dbReference type="EMBL" id="AFA40092.1"/>
    </source>
</evidence>
<gene>
    <name evidence="1" type="ordered locus">Pogu_2065</name>
</gene>
<keyword evidence="2" id="KW-1185">Reference proteome</keyword>
<dbReference type="AlphaFoldDB" id="H6QB95"/>
<dbReference type="HOGENOM" id="CLU_1192661_0_0_2"/>
<dbReference type="KEGG" id="pog:Pogu_2065"/>
<protein>
    <submittedName>
        <fullName evidence="1">Uncharacterized protein</fullName>
    </submittedName>
</protein>
<dbReference type="EMBL" id="CP003316">
    <property type="protein sequence ID" value="AFA40092.1"/>
    <property type="molecule type" value="Genomic_DNA"/>
</dbReference>